<dbReference type="Pfam" id="PF07729">
    <property type="entry name" value="FCD"/>
    <property type="match status" value="1"/>
</dbReference>
<evidence type="ECO:0000313" key="6">
    <source>
        <dbReference type="Proteomes" id="UP000008229"/>
    </source>
</evidence>
<dbReference type="Gene3D" id="1.10.10.10">
    <property type="entry name" value="Winged helix-like DNA-binding domain superfamily/Winged helix DNA-binding domain"/>
    <property type="match status" value="1"/>
</dbReference>
<dbReference type="SUPFAM" id="SSF46785">
    <property type="entry name" value="Winged helix' DNA-binding domain"/>
    <property type="match status" value="1"/>
</dbReference>
<reference evidence="5 6" key="1">
    <citation type="journal article" date="2010" name="Stand. Genomic Sci.">
        <title>Complete genome sequence of Conexibacter woesei type strain (ID131577).</title>
        <authorList>
            <person name="Pukall R."/>
            <person name="Lapidus A."/>
            <person name="Glavina Del Rio T."/>
            <person name="Copeland A."/>
            <person name="Tice H."/>
            <person name="Cheng J.-F."/>
            <person name="Lucas S."/>
            <person name="Chen F."/>
            <person name="Nolan M."/>
            <person name="Bruce D."/>
            <person name="Goodwin L."/>
            <person name="Pitluck S."/>
            <person name="Mavromatis K."/>
            <person name="Ivanova N."/>
            <person name="Ovchinnikova G."/>
            <person name="Pati A."/>
            <person name="Chen A."/>
            <person name="Palaniappan K."/>
            <person name="Land M."/>
            <person name="Hauser L."/>
            <person name="Chang Y.-J."/>
            <person name="Jeffries C.D."/>
            <person name="Chain P."/>
            <person name="Meincke L."/>
            <person name="Sims D."/>
            <person name="Brettin T."/>
            <person name="Detter J.C."/>
            <person name="Rohde M."/>
            <person name="Goeker M."/>
            <person name="Bristow J."/>
            <person name="Eisen J.A."/>
            <person name="Markowitz V."/>
            <person name="Kyrpides N.C."/>
            <person name="Klenk H.-P."/>
            <person name="Hugenholtz P."/>
        </authorList>
    </citation>
    <scope>NUCLEOTIDE SEQUENCE [LARGE SCALE GENOMIC DNA]</scope>
    <source>
        <strain evidence="6">DSM 14684 / CIP 108061 / JCM 11494 / NBRC 100937 / ID131577</strain>
    </source>
</reference>
<dbReference type="AlphaFoldDB" id="D3F7S9"/>
<dbReference type="InterPro" id="IPR000524">
    <property type="entry name" value="Tscrpt_reg_HTH_GntR"/>
</dbReference>
<dbReference type="InterPro" id="IPR036390">
    <property type="entry name" value="WH_DNA-bd_sf"/>
</dbReference>
<dbReference type="GO" id="GO:0003700">
    <property type="term" value="F:DNA-binding transcription factor activity"/>
    <property type="evidence" value="ECO:0007669"/>
    <property type="project" value="InterPro"/>
</dbReference>
<evidence type="ECO:0000313" key="5">
    <source>
        <dbReference type="EMBL" id="ADB52823.1"/>
    </source>
</evidence>
<keyword evidence="6" id="KW-1185">Reference proteome</keyword>
<dbReference type="EMBL" id="CP001854">
    <property type="protein sequence ID" value="ADB52823.1"/>
    <property type="molecule type" value="Genomic_DNA"/>
</dbReference>
<dbReference type="PROSITE" id="PS50949">
    <property type="entry name" value="HTH_GNTR"/>
    <property type="match status" value="1"/>
</dbReference>
<sequence length="230" mass="25020">MPRSAGHVLVPAAYAVVVEHLRRAIHLGEYGPGEKLPPEREHAERLGVSRVTLREALRVLEGEGLLEMRRGSSGGAIITGPQSSQASRRAYLRTHLDDVLALQEFRQAIEPLSAARAAEHSTAALVKRLRASVDELAVADSRGLFRRADTTFHLTLADAADCAPLRRAIEDARIAMFDQLDAVDFEIVMASAIEGHTAITERVAAQDAEGARAAMESHVKALRQEILDLI</sequence>
<dbReference type="InterPro" id="IPR036388">
    <property type="entry name" value="WH-like_DNA-bd_sf"/>
</dbReference>
<accession>D3F7S9</accession>
<dbReference type="eggNOG" id="COG2186">
    <property type="taxonomic scope" value="Bacteria"/>
</dbReference>
<dbReference type="SMART" id="SM00895">
    <property type="entry name" value="FCD"/>
    <property type="match status" value="1"/>
</dbReference>
<dbReference type="PRINTS" id="PR00035">
    <property type="entry name" value="HTHGNTR"/>
</dbReference>
<keyword evidence="3" id="KW-0804">Transcription</keyword>
<evidence type="ECO:0000256" key="1">
    <source>
        <dbReference type="ARBA" id="ARBA00023015"/>
    </source>
</evidence>
<reference evidence="6" key="2">
    <citation type="submission" date="2010-01" db="EMBL/GenBank/DDBJ databases">
        <title>The complete genome of Conexibacter woesei DSM 14684.</title>
        <authorList>
            <consortium name="US DOE Joint Genome Institute (JGI-PGF)"/>
            <person name="Lucas S."/>
            <person name="Copeland A."/>
            <person name="Lapidus A."/>
            <person name="Glavina del Rio T."/>
            <person name="Dalin E."/>
            <person name="Tice H."/>
            <person name="Bruce D."/>
            <person name="Goodwin L."/>
            <person name="Pitluck S."/>
            <person name="Kyrpides N."/>
            <person name="Mavromatis K."/>
            <person name="Ivanova N."/>
            <person name="Mikhailova N."/>
            <person name="Chertkov O."/>
            <person name="Brettin T."/>
            <person name="Detter J.C."/>
            <person name="Han C."/>
            <person name="Larimer F."/>
            <person name="Land M."/>
            <person name="Hauser L."/>
            <person name="Markowitz V."/>
            <person name="Cheng J.-F."/>
            <person name="Hugenholtz P."/>
            <person name="Woyke T."/>
            <person name="Wu D."/>
            <person name="Pukall R."/>
            <person name="Steenblock K."/>
            <person name="Schneider S."/>
            <person name="Klenk H.-P."/>
            <person name="Eisen J.A."/>
        </authorList>
    </citation>
    <scope>NUCLEOTIDE SEQUENCE [LARGE SCALE GENOMIC DNA]</scope>
    <source>
        <strain evidence="6">DSM 14684 / CIP 108061 / JCM 11494 / NBRC 100937 / ID131577</strain>
    </source>
</reference>
<gene>
    <name evidence="5" type="ordered locus">Cwoe_4409</name>
</gene>
<dbReference type="PANTHER" id="PTHR43537">
    <property type="entry name" value="TRANSCRIPTIONAL REGULATOR, GNTR FAMILY"/>
    <property type="match status" value="1"/>
</dbReference>
<dbReference type="InterPro" id="IPR008920">
    <property type="entry name" value="TF_FadR/GntR_C"/>
</dbReference>
<dbReference type="InterPro" id="IPR011711">
    <property type="entry name" value="GntR_C"/>
</dbReference>
<organism evidence="5 6">
    <name type="scientific">Conexibacter woesei (strain DSM 14684 / CCUG 47730 / CIP 108061 / JCM 11494 / NBRC 100937 / ID131577)</name>
    <dbReference type="NCBI Taxonomy" id="469383"/>
    <lineage>
        <taxon>Bacteria</taxon>
        <taxon>Bacillati</taxon>
        <taxon>Actinomycetota</taxon>
        <taxon>Thermoleophilia</taxon>
        <taxon>Solirubrobacterales</taxon>
        <taxon>Conexibacteraceae</taxon>
        <taxon>Conexibacter</taxon>
    </lineage>
</organism>
<evidence type="ECO:0000259" key="4">
    <source>
        <dbReference type="PROSITE" id="PS50949"/>
    </source>
</evidence>
<feature type="domain" description="HTH gntR-type" evidence="4">
    <location>
        <begin position="11"/>
        <end position="81"/>
    </location>
</feature>
<dbReference type="SUPFAM" id="SSF48008">
    <property type="entry name" value="GntR ligand-binding domain-like"/>
    <property type="match status" value="1"/>
</dbReference>
<dbReference type="Gene3D" id="1.20.120.530">
    <property type="entry name" value="GntR ligand-binding domain-like"/>
    <property type="match status" value="1"/>
</dbReference>
<protein>
    <submittedName>
        <fullName evidence="5">GntR domain protein</fullName>
    </submittedName>
</protein>
<dbReference type="SMART" id="SM00345">
    <property type="entry name" value="HTH_GNTR"/>
    <property type="match status" value="1"/>
</dbReference>
<dbReference type="Proteomes" id="UP000008229">
    <property type="component" value="Chromosome"/>
</dbReference>
<name>D3F7S9_CONWI</name>
<dbReference type="GO" id="GO:0003677">
    <property type="term" value="F:DNA binding"/>
    <property type="evidence" value="ECO:0007669"/>
    <property type="project" value="UniProtKB-KW"/>
</dbReference>
<evidence type="ECO:0000256" key="3">
    <source>
        <dbReference type="ARBA" id="ARBA00023163"/>
    </source>
</evidence>
<dbReference type="CDD" id="cd07377">
    <property type="entry name" value="WHTH_GntR"/>
    <property type="match status" value="1"/>
</dbReference>
<dbReference type="HOGENOM" id="CLU_017584_9_0_11"/>
<dbReference type="PANTHER" id="PTHR43537:SF24">
    <property type="entry name" value="GLUCONATE OPERON TRANSCRIPTIONAL REPRESSOR"/>
    <property type="match status" value="1"/>
</dbReference>
<keyword evidence="1" id="KW-0805">Transcription regulation</keyword>
<proteinExistence type="predicted"/>
<dbReference type="KEGG" id="cwo:Cwoe_4409"/>
<dbReference type="Pfam" id="PF00392">
    <property type="entry name" value="GntR"/>
    <property type="match status" value="1"/>
</dbReference>
<dbReference type="OrthoDB" id="3172099at2"/>
<evidence type="ECO:0000256" key="2">
    <source>
        <dbReference type="ARBA" id="ARBA00023125"/>
    </source>
</evidence>
<keyword evidence="2" id="KW-0238">DNA-binding</keyword>
<dbReference type="STRING" id="469383.Cwoe_4409"/>
<dbReference type="RefSeq" id="WP_012935874.1">
    <property type="nucleotide sequence ID" value="NC_013739.1"/>
</dbReference>